<feature type="non-terminal residue" evidence="2">
    <location>
        <position position="1"/>
    </location>
</feature>
<protein>
    <submittedName>
        <fullName evidence="2">Uncharacterized protein</fullName>
    </submittedName>
</protein>
<dbReference type="OrthoDB" id="10419894at2759"/>
<dbReference type="Proteomes" id="UP000054538">
    <property type="component" value="Unassembled WGS sequence"/>
</dbReference>
<dbReference type="EMBL" id="KN827039">
    <property type="protein sequence ID" value="KIK77333.1"/>
    <property type="molecule type" value="Genomic_DNA"/>
</dbReference>
<dbReference type="AlphaFoldDB" id="A0A0D0CPT1"/>
<evidence type="ECO:0000313" key="3">
    <source>
        <dbReference type="Proteomes" id="UP000054538"/>
    </source>
</evidence>
<accession>A0A0D0CPT1</accession>
<dbReference type="InParanoid" id="A0A0D0CPT1"/>
<evidence type="ECO:0000256" key="1">
    <source>
        <dbReference type="SAM" id="MobiDB-lite"/>
    </source>
</evidence>
<feature type="region of interest" description="Disordered" evidence="1">
    <location>
        <begin position="51"/>
        <end position="74"/>
    </location>
</feature>
<reference evidence="2 3" key="1">
    <citation type="submission" date="2014-04" db="EMBL/GenBank/DDBJ databases">
        <authorList>
            <consortium name="DOE Joint Genome Institute"/>
            <person name="Kuo A."/>
            <person name="Kohler A."/>
            <person name="Jargeat P."/>
            <person name="Nagy L.G."/>
            <person name="Floudas D."/>
            <person name="Copeland A."/>
            <person name="Barry K.W."/>
            <person name="Cichocki N."/>
            <person name="Veneault-Fourrey C."/>
            <person name="LaButti K."/>
            <person name="Lindquist E.A."/>
            <person name="Lipzen A."/>
            <person name="Lundell T."/>
            <person name="Morin E."/>
            <person name="Murat C."/>
            <person name="Sun H."/>
            <person name="Tunlid A."/>
            <person name="Henrissat B."/>
            <person name="Grigoriev I.V."/>
            <person name="Hibbett D.S."/>
            <person name="Martin F."/>
            <person name="Nordberg H.P."/>
            <person name="Cantor M.N."/>
            <person name="Hua S.X."/>
        </authorList>
    </citation>
    <scope>NUCLEOTIDE SEQUENCE [LARGE SCALE GENOMIC DNA]</scope>
    <source>
        <strain evidence="2 3">Ve08.2h10</strain>
    </source>
</reference>
<proteinExistence type="predicted"/>
<keyword evidence="3" id="KW-1185">Reference proteome</keyword>
<dbReference type="HOGENOM" id="CLU_184657_0_0_1"/>
<name>A0A0D0CPT1_9AGAM</name>
<reference evidence="3" key="2">
    <citation type="submission" date="2015-01" db="EMBL/GenBank/DDBJ databases">
        <title>Evolutionary Origins and Diversification of the Mycorrhizal Mutualists.</title>
        <authorList>
            <consortium name="DOE Joint Genome Institute"/>
            <consortium name="Mycorrhizal Genomics Consortium"/>
            <person name="Kohler A."/>
            <person name="Kuo A."/>
            <person name="Nagy L.G."/>
            <person name="Floudas D."/>
            <person name="Copeland A."/>
            <person name="Barry K.W."/>
            <person name="Cichocki N."/>
            <person name="Veneault-Fourrey C."/>
            <person name="LaButti K."/>
            <person name="Lindquist E.A."/>
            <person name="Lipzen A."/>
            <person name="Lundell T."/>
            <person name="Morin E."/>
            <person name="Murat C."/>
            <person name="Riley R."/>
            <person name="Ohm R."/>
            <person name="Sun H."/>
            <person name="Tunlid A."/>
            <person name="Henrissat B."/>
            <person name="Grigoriev I.V."/>
            <person name="Hibbett D.S."/>
            <person name="Martin F."/>
        </authorList>
    </citation>
    <scope>NUCLEOTIDE SEQUENCE [LARGE SCALE GENOMIC DNA]</scope>
    <source>
        <strain evidence="3">Ve08.2h10</strain>
    </source>
</reference>
<organism evidence="2 3">
    <name type="scientific">Paxillus rubicundulus Ve08.2h10</name>
    <dbReference type="NCBI Taxonomy" id="930991"/>
    <lineage>
        <taxon>Eukaryota</taxon>
        <taxon>Fungi</taxon>
        <taxon>Dikarya</taxon>
        <taxon>Basidiomycota</taxon>
        <taxon>Agaricomycotina</taxon>
        <taxon>Agaricomycetes</taxon>
        <taxon>Agaricomycetidae</taxon>
        <taxon>Boletales</taxon>
        <taxon>Paxilineae</taxon>
        <taxon>Paxillaceae</taxon>
        <taxon>Paxillus</taxon>
    </lineage>
</organism>
<sequence>PPGSNKNHWCEGDSLAKIDASHDATTAQFHAVHAGGANSAHCMHTYKGIGTQRSDGCKETQGGLHSQERNDGWK</sequence>
<gene>
    <name evidence="2" type="ORF">PAXRUDRAFT_167214</name>
</gene>
<evidence type="ECO:0000313" key="2">
    <source>
        <dbReference type="EMBL" id="KIK77333.1"/>
    </source>
</evidence>